<dbReference type="EMBL" id="LBSV01000002">
    <property type="protein sequence ID" value="KKQ26604.1"/>
    <property type="molecule type" value="Genomic_DNA"/>
</dbReference>
<protein>
    <recommendedName>
        <fullName evidence="3">Phage-Barnase-EndoU-ColicinE5/D-RelE like nuclease 3 domain-containing protein</fullName>
    </recommendedName>
</protein>
<evidence type="ECO:0000313" key="2">
    <source>
        <dbReference type="Proteomes" id="UP000034917"/>
    </source>
</evidence>
<dbReference type="Proteomes" id="UP000034917">
    <property type="component" value="Unassembled WGS sequence"/>
</dbReference>
<evidence type="ECO:0000313" key="1">
    <source>
        <dbReference type="EMBL" id="KKQ26604.1"/>
    </source>
</evidence>
<comment type="caution">
    <text evidence="1">The sequence shown here is derived from an EMBL/GenBank/DDBJ whole genome shotgun (WGS) entry which is preliminary data.</text>
</comment>
<organism evidence="1 2">
    <name type="scientific">Candidatus Roizmanbacteria bacterium GW2011_GWC2_37_13</name>
    <dbReference type="NCBI Taxonomy" id="1618486"/>
    <lineage>
        <taxon>Bacteria</taxon>
        <taxon>Candidatus Roizmaniibacteriota</taxon>
    </lineage>
</organism>
<proteinExistence type="predicted"/>
<dbReference type="AlphaFoldDB" id="A0A0G0IR27"/>
<sequence>MINVQYTKHLLSKIRLRTLSKKLIEGTVIKPDYIFFDNLHKTLIAVKKLKTRCFMVAYDKVDETYHLITCHQIKEKQIENRLKVRRWVRYD</sequence>
<accession>A0A0G0IR27</accession>
<evidence type="ECO:0008006" key="3">
    <source>
        <dbReference type="Google" id="ProtNLM"/>
    </source>
</evidence>
<gene>
    <name evidence="1" type="ORF">US40_C0002G0138</name>
</gene>
<reference evidence="1 2" key="1">
    <citation type="journal article" date="2015" name="Nature">
        <title>rRNA introns, odd ribosomes, and small enigmatic genomes across a large radiation of phyla.</title>
        <authorList>
            <person name="Brown C.T."/>
            <person name="Hug L.A."/>
            <person name="Thomas B.C."/>
            <person name="Sharon I."/>
            <person name="Castelle C.J."/>
            <person name="Singh A."/>
            <person name="Wilkins M.J."/>
            <person name="Williams K.H."/>
            <person name="Banfield J.F."/>
        </authorList>
    </citation>
    <scope>NUCLEOTIDE SEQUENCE [LARGE SCALE GENOMIC DNA]</scope>
</reference>
<name>A0A0G0IR27_9BACT</name>